<dbReference type="AlphaFoldDB" id="A0A9N9BJH5"/>
<feature type="non-terminal residue" evidence="5">
    <location>
        <position position="113"/>
    </location>
</feature>
<comment type="caution">
    <text evidence="5">The sequence shown here is derived from an EMBL/GenBank/DDBJ whole genome shotgun (WGS) entry which is preliminary data.</text>
</comment>
<evidence type="ECO:0000313" key="6">
    <source>
        <dbReference type="Proteomes" id="UP000789396"/>
    </source>
</evidence>
<keyword evidence="3" id="KW-0687">Ribonucleoprotein</keyword>
<comment type="similarity">
    <text evidence="1">Belongs to the eukaryotic ribosomal protein eL27 family.</text>
</comment>
<dbReference type="FunFam" id="2.30.30.770:FF:000001">
    <property type="entry name" value="60S ribosomal protein L27"/>
    <property type="match status" value="1"/>
</dbReference>
<dbReference type="GO" id="GO:0005840">
    <property type="term" value="C:ribosome"/>
    <property type="evidence" value="ECO:0007669"/>
    <property type="project" value="UniProtKB-KW"/>
</dbReference>
<keyword evidence="2" id="KW-0689">Ribosomal protein</keyword>
<dbReference type="GO" id="GO:1990904">
    <property type="term" value="C:ribonucleoprotein complex"/>
    <property type="evidence" value="ECO:0007669"/>
    <property type="project" value="UniProtKB-KW"/>
</dbReference>
<evidence type="ECO:0000313" key="5">
    <source>
        <dbReference type="EMBL" id="CAG8566728.1"/>
    </source>
</evidence>
<evidence type="ECO:0000256" key="1">
    <source>
        <dbReference type="ARBA" id="ARBA00009124"/>
    </source>
</evidence>
<dbReference type="OrthoDB" id="2365484at2759"/>
<dbReference type="GO" id="GO:0006412">
    <property type="term" value="P:translation"/>
    <property type="evidence" value="ECO:0007669"/>
    <property type="project" value="InterPro"/>
</dbReference>
<dbReference type="Pfam" id="PF01777">
    <property type="entry name" value="Ribosomal_L27e"/>
    <property type="match status" value="1"/>
</dbReference>
<dbReference type="InterPro" id="IPR008991">
    <property type="entry name" value="Translation_prot_SH3-like_sf"/>
</dbReference>
<name>A0A9N9BJH5_9GLOM</name>
<dbReference type="InterPro" id="IPR038655">
    <property type="entry name" value="Ribosomal_eL27_sf"/>
</dbReference>
<protein>
    <submittedName>
        <fullName evidence="5">9955_t:CDS:1</fullName>
    </submittedName>
</protein>
<organism evidence="5 6">
    <name type="scientific">Racocetra fulgida</name>
    <dbReference type="NCBI Taxonomy" id="60492"/>
    <lineage>
        <taxon>Eukaryota</taxon>
        <taxon>Fungi</taxon>
        <taxon>Fungi incertae sedis</taxon>
        <taxon>Mucoromycota</taxon>
        <taxon>Glomeromycotina</taxon>
        <taxon>Glomeromycetes</taxon>
        <taxon>Diversisporales</taxon>
        <taxon>Gigasporaceae</taxon>
        <taxon>Racocetra</taxon>
    </lineage>
</organism>
<dbReference type="EMBL" id="CAJVPZ010005859">
    <property type="protein sequence ID" value="CAG8566728.1"/>
    <property type="molecule type" value="Genomic_DNA"/>
</dbReference>
<dbReference type="InterPro" id="IPR001141">
    <property type="entry name" value="Ribosomal_eL27"/>
</dbReference>
<keyword evidence="6" id="KW-1185">Reference proteome</keyword>
<evidence type="ECO:0000256" key="2">
    <source>
        <dbReference type="ARBA" id="ARBA00022980"/>
    </source>
</evidence>
<evidence type="ECO:0000259" key="4">
    <source>
        <dbReference type="Pfam" id="PF00467"/>
    </source>
</evidence>
<reference evidence="5" key="1">
    <citation type="submission" date="2021-06" db="EMBL/GenBank/DDBJ databases">
        <authorList>
            <person name="Kallberg Y."/>
            <person name="Tangrot J."/>
            <person name="Rosling A."/>
        </authorList>
    </citation>
    <scope>NUCLEOTIDE SEQUENCE</scope>
    <source>
        <strain evidence="5">IN212</strain>
    </source>
</reference>
<proteinExistence type="inferred from homology"/>
<accession>A0A9N9BJH5</accession>
<dbReference type="Gene3D" id="2.30.30.770">
    <property type="match status" value="1"/>
</dbReference>
<evidence type="ECO:0000256" key="3">
    <source>
        <dbReference type="ARBA" id="ARBA00023274"/>
    </source>
</evidence>
<dbReference type="PANTHER" id="PTHR10497">
    <property type="entry name" value="60S RIBOSOMAL PROTEIN L27"/>
    <property type="match status" value="1"/>
</dbReference>
<dbReference type="Pfam" id="PF00467">
    <property type="entry name" value="KOW"/>
    <property type="match status" value="1"/>
</dbReference>
<gene>
    <name evidence="5" type="ORF">RFULGI_LOCUS5290</name>
</gene>
<sequence>MVKFLKPGKVAIILSGRFAGKKVVIVKNVDDGTKERQYAHAIVAGIERYPLKVTKRMSQKRIAKRSRIKPFIKVINYKHLMPTRYTFELEDIKQNVNPECFKEHTQRVAAKKA</sequence>
<dbReference type="SUPFAM" id="SSF50104">
    <property type="entry name" value="Translation proteins SH3-like domain"/>
    <property type="match status" value="1"/>
</dbReference>
<dbReference type="CDD" id="cd06090">
    <property type="entry name" value="KOW_RPL27"/>
    <property type="match status" value="1"/>
</dbReference>
<dbReference type="Proteomes" id="UP000789396">
    <property type="component" value="Unassembled WGS sequence"/>
</dbReference>
<dbReference type="InterPro" id="IPR041991">
    <property type="entry name" value="Ribosomal_eL27_KOW"/>
</dbReference>
<feature type="domain" description="KOW" evidence="4">
    <location>
        <begin position="7"/>
        <end position="31"/>
    </location>
</feature>
<dbReference type="GO" id="GO:0003735">
    <property type="term" value="F:structural constituent of ribosome"/>
    <property type="evidence" value="ECO:0007669"/>
    <property type="project" value="InterPro"/>
</dbReference>
<dbReference type="InterPro" id="IPR005824">
    <property type="entry name" value="KOW"/>
</dbReference>